<dbReference type="AlphaFoldDB" id="A0A562SNH0"/>
<comment type="caution">
    <text evidence="4">The sequence shown here is derived from an EMBL/GenBank/DDBJ whole genome shotgun (WGS) entry which is preliminary data.</text>
</comment>
<evidence type="ECO:0000313" key="5">
    <source>
        <dbReference type="Proteomes" id="UP000320593"/>
    </source>
</evidence>
<dbReference type="Pfam" id="PF00583">
    <property type="entry name" value="Acetyltransf_1"/>
    <property type="match status" value="1"/>
</dbReference>
<dbReference type="InterPro" id="IPR016181">
    <property type="entry name" value="Acyl_CoA_acyltransferase"/>
</dbReference>
<proteinExistence type="predicted"/>
<dbReference type="InterPro" id="IPR050680">
    <property type="entry name" value="YpeA/RimI_acetyltransf"/>
</dbReference>
<protein>
    <submittedName>
        <fullName evidence="4">Acetyltransferase (GNAT) family protein</fullName>
    </submittedName>
</protein>
<accession>A0A562SNH0</accession>
<dbReference type="CDD" id="cd04301">
    <property type="entry name" value="NAT_SF"/>
    <property type="match status" value="1"/>
</dbReference>
<dbReference type="OrthoDB" id="273614at2"/>
<name>A0A562SNH0_9HYPH</name>
<evidence type="ECO:0000256" key="1">
    <source>
        <dbReference type="ARBA" id="ARBA00022679"/>
    </source>
</evidence>
<evidence type="ECO:0000259" key="3">
    <source>
        <dbReference type="PROSITE" id="PS51186"/>
    </source>
</evidence>
<dbReference type="Gene3D" id="3.40.630.30">
    <property type="match status" value="1"/>
</dbReference>
<evidence type="ECO:0000313" key="4">
    <source>
        <dbReference type="EMBL" id="TWI82887.1"/>
    </source>
</evidence>
<keyword evidence="5" id="KW-1185">Reference proteome</keyword>
<dbReference type="EMBL" id="VLLF01000008">
    <property type="protein sequence ID" value="TWI82887.1"/>
    <property type="molecule type" value="Genomic_DNA"/>
</dbReference>
<dbReference type="InterPro" id="IPR000182">
    <property type="entry name" value="GNAT_dom"/>
</dbReference>
<reference evidence="4 5" key="1">
    <citation type="submission" date="2019-07" db="EMBL/GenBank/DDBJ databases">
        <title>Genomic Encyclopedia of Archaeal and Bacterial Type Strains, Phase II (KMG-II): from individual species to whole genera.</title>
        <authorList>
            <person name="Goeker M."/>
        </authorList>
    </citation>
    <scope>NUCLEOTIDE SEQUENCE [LARGE SCALE GENOMIC DNA]</scope>
    <source>
        <strain evidence="4 5">ATCC BAA-252</strain>
    </source>
</reference>
<dbReference type="PROSITE" id="PS51186">
    <property type="entry name" value="GNAT"/>
    <property type="match status" value="1"/>
</dbReference>
<dbReference type="SUPFAM" id="SSF55729">
    <property type="entry name" value="Acyl-CoA N-acyltransferases (Nat)"/>
    <property type="match status" value="1"/>
</dbReference>
<feature type="domain" description="N-acetyltransferase" evidence="3">
    <location>
        <begin position="18"/>
        <end position="175"/>
    </location>
</feature>
<organism evidence="4 5">
    <name type="scientific">Roseibium hamelinense</name>
    <dbReference type="NCBI Taxonomy" id="150831"/>
    <lineage>
        <taxon>Bacteria</taxon>
        <taxon>Pseudomonadati</taxon>
        <taxon>Pseudomonadota</taxon>
        <taxon>Alphaproteobacteria</taxon>
        <taxon>Hyphomicrobiales</taxon>
        <taxon>Stappiaceae</taxon>
        <taxon>Roseibium</taxon>
    </lineage>
</organism>
<keyword evidence="2" id="KW-0012">Acyltransferase</keyword>
<gene>
    <name evidence="4" type="ORF">JM93_03402</name>
</gene>
<keyword evidence="1 4" id="KW-0808">Transferase</keyword>
<dbReference type="GO" id="GO:0016747">
    <property type="term" value="F:acyltransferase activity, transferring groups other than amino-acyl groups"/>
    <property type="evidence" value="ECO:0007669"/>
    <property type="project" value="InterPro"/>
</dbReference>
<dbReference type="Proteomes" id="UP000320593">
    <property type="component" value="Unassembled WGS sequence"/>
</dbReference>
<evidence type="ECO:0000256" key="2">
    <source>
        <dbReference type="ARBA" id="ARBA00023315"/>
    </source>
</evidence>
<sequence length="175" mass="19003">MFWHAFSGKLGKILAPDTKALCLIERILDPQFAIRAEAPDGTLLGLAGYKTNGGGFAKGSLEDMCAVYGAFGGTWRGLLLDFLERDLKVGELLMDGIFVSEQARGQGIGSKLLDAICAEADSRHSKSVRLDVIDTNPRARALYHRKGFEDAGVETIGILKHIFGFSSATKMIKRL</sequence>
<dbReference type="PANTHER" id="PTHR43420">
    <property type="entry name" value="ACETYLTRANSFERASE"/>
    <property type="match status" value="1"/>
</dbReference>